<comment type="caution">
    <text evidence="3">The sequence shown here is derived from an EMBL/GenBank/DDBJ whole genome shotgun (WGS) entry which is preliminary data.</text>
</comment>
<dbReference type="EMBL" id="ASHM01017198">
    <property type="protein sequence ID" value="PNX98928.1"/>
    <property type="molecule type" value="Genomic_DNA"/>
</dbReference>
<dbReference type="Proteomes" id="UP000236291">
    <property type="component" value="Unassembled WGS sequence"/>
</dbReference>
<dbReference type="PANTHER" id="PTHR46890:SF48">
    <property type="entry name" value="RNA-DIRECTED DNA POLYMERASE"/>
    <property type="match status" value="1"/>
</dbReference>
<accession>A0A2K3N7B8</accession>
<evidence type="ECO:0000313" key="4">
    <source>
        <dbReference type="Proteomes" id="UP000236291"/>
    </source>
</evidence>
<dbReference type="InterPro" id="IPR000477">
    <property type="entry name" value="RT_dom"/>
</dbReference>
<dbReference type="Pfam" id="PF00078">
    <property type="entry name" value="RVT_1"/>
    <property type="match status" value="1"/>
</dbReference>
<feature type="domain" description="RNase H type-1" evidence="2">
    <location>
        <begin position="479"/>
        <end position="530"/>
    </location>
</feature>
<proteinExistence type="predicted"/>
<evidence type="ECO:0000313" key="3">
    <source>
        <dbReference type="EMBL" id="PNX98928.1"/>
    </source>
</evidence>
<reference evidence="3 4" key="1">
    <citation type="journal article" date="2014" name="Am. J. Bot.">
        <title>Genome assembly and annotation for red clover (Trifolium pratense; Fabaceae).</title>
        <authorList>
            <person name="Istvanek J."/>
            <person name="Jaros M."/>
            <person name="Krenek A."/>
            <person name="Repkova J."/>
        </authorList>
    </citation>
    <scope>NUCLEOTIDE SEQUENCE [LARGE SCALE GENOMIC DNA]</scope>
    <source>
        <strain evidence="4">cv. Tatra</strain>
        <tissue evidence="3">Young leaves</tissue>
    </source>
</reference>
<dbReference type="GO" id="GO:0004523">
    <property type="term" value="F:RNA-DNA hybrid ribonuclease activity"/>
    <property type="evidence" value="ECO:0007669"/>
    <property type="project" value="InterPro"/>
</dbReference>
<protein>
    <submittedName>
        <fullName evidence="3">Cysteine-rich receptor-like protein kinase</fullName>
    </submittedName>
</protein>
<keyword evidence="3" id="KW-0808">Transferase</keyword>
<dbReference type="InterPro" id="IPR002156">
    <property type="entry name" value="RNaseH_domain"/>
</dbReference>
<dbReference type="STRING" id="57577.A0A2K3N7B8"/>
<dbReference type="InterPro" id="IPR052343">
    <property type="entry name" value="Retrotransposon-Effector_Assoc"/>
</dbReference>
<dbReference type="PANTHER" id="PTHR46890">
    <property type="entry name" value="NON-LTR RETROLELEMENT REVERSE TRANSCRIPTASE-LIKE PROTEIN-RELATED"/>
    <property type="match status" value="1"/>
</dbReference>
<dbReference type="AlphaFoldDB" id="A0A2K3N7B8"/>
<dbReference type="GO" id="GO:0016301">
    <property type="term" value="F:kinase activity"/>
    <property type="evidence" value="ECO:0007669"/>
    <property type="project" value="UniProtKB-KW"/>
</dbReference>
<name>A0A2K3N7B8_TRIPR</name>
<organism evidence="3 4">
    <name type="scientific">Trifolium pratense</name>
    <name type="common">Red clover</name>
    <dbReference type="NCBI Taxonomy" id="57577"/>
    <lineage>
        <taxon>Eukaryota</taxon>
        <taxon>Viridiplantae</taxon>
        <taxon>Streptophyta</taxon>
        <taxon>Embryophyta</taxon>
        <taxon>Tracheophyta</taxon>
        <taxon>Spermatophyta</taxon>
        <taxon>Magnoliopsida</taxon>
        <taxon>eudicotyledons</taxon>
        <taxon>Gunneridae</taxon>
        <taxon>Pentapetalae</taxon>
        <taxon>rosids</taxon>
        <taxon>fabids</taxon>
        <taxon>Fabales</taxon>
        <taxon>Fabaceae</taxon>
        <taxon>Papilionoideae</taxon>
        <taxon>50 kb inversion clade</taxon>
        <taxon>NPAAA clade</taxon>
        <taxon>Hologalegina</taxon>
        <taxon>IRL clade</taxon>
        <taxon>Trifolieae</taxon>
        <taxon>Trifolium</taxon>
    </lineage>
</organism>
<keyword evidence="3" id="KW-0418">Kinase</keyword>
<keyword evidence="3" id="KW-0675">Receptor</keyword>
<evidence type="ECO:0000259" key="2">
    <source>
        <dbReference type="Pfam" id="PF13456"/>
    </source>
</evidence>
<dbReference type="GO" id="GO:0003676">
    <property type="term" value="F:nucleic acid binding"/>
    <property type="evidence" value="ECO:0007669"/>
    <property type="project" value="InterPro"/>
</dbReference>
<feature type="non-terminal residue" evidence="3">
    <location>
        <position position="537"/>
    </location>
</feature>
<sequence>MTAKVVEQQADTVKDSKVLMRSYRSKSDDATCAHNGIVATIINGEAILVAQNRILDAGFNDLVGGQARRGSTSHGFSYRLSVGASRGILTLWDSSEVEVWSTESRAHVYAPCDDVAKQELWDSLSIRIQLVGKRVCLWGFQRCSFFLRSGVWRGLTIGRWLGLEDYPTIVPWSCLRTRKTGVLARRECFSVGRIFLAIICSCVRSGTRFSINWQQSRSLWLKEGDANSKYFHSVLEGRHRRNTMTVVQASNVERPEVDDLQFKRMNQVESVGLTKPFSEAEVKSVVWDCDSYKSPGLYGINFGFIKDLWVELRGDIMHFLSDFHRNDKLTKGINSTFIALIPKIDSPQRLIEFRPISLVESLYKILAKVLANRLRLVIGSVISESHTAFVISEVVDEARKSKKELMLFKVDFEKACDSVDWGYLDDVMGRMSFPTLWQKWIRECVCTATTFVLVNGSPLMSSLFGMVLGKNLFMGYHIEVMFAATKKTEFVAEAVVAEALGLCWGLQIARDLNLGNIIFEMDASLVMDCFKDLLSLS</sequence>
<evidence type="ECO:0000259" key="1">
    <source>
        <dbReference type="Pfam" id="PF00078"/>
    </source>
</evidence>
<reference evidence="3 4" key="2">
    <citation type="journal article" date="2017" name="Front. Plant Sci.">
        <title>Gene Classification and Mining of Molecular Markers Useful in Red Clover (Trifolium pratense) Breeding.</title>
        <authorList>
            <person name="Istvanek J."/>
            <person name="Dluhosova J."/>
            <person name="Dluhos P."/>
            <person name="Patkova L."/>
            <person name="Nedelnik J."/>
            <person name="Repkova J."/>
        </authorList>
    </citation>
    <scope>NUCLEOTIDE SEQUENCE [LARGE SCALE GENOMIC DNA]</scope>
    <source>
        <strain evidence="4">cv. Tatra</strain>
        <tissue evidence="3">Young leaves</tissue>
    </source>
</reference>
<gene>
    <name evidence="3" type="ORF">L195_g022186</name>
</gene>
<feature type="domain" description="Reverse transcriptase" evidence="1">
    <location>
        <begin position="350"/>
        <end position="452"/>
    </location>
</feature>
<dbReference type="Pfam" id="PF13456">
    <property type="entry name" value="RVT_3"/>
    <property type="match status" value="1"/>
</dbReference>